<organism evidence="1 2">
    <name type="scientific">Penicillium camemberti (strain FM 013)</name>
    <dbReference type="NCBI Taxonomy" id="1429867"/>
    <lineage>
        <taxon>Eukaryota</taxon>
        <taxon>Fungi</taxon>
        <taxon>Dikarya</taxon>
        <taxon>Ascomycota</taxon>
        <taxon>Pezizomycotina</taxon>
        <taxon>Eurotiomycetes</taxon>
        <taxon>Eurotiomycetidae</taxon>
        <taxon>Eurotiales</taxon>
        <taxon>Aspergillaceae</taxon>
        <taxon>Penicillium</taxon>
    </lineage>
</organism>
<dbReference type="Proteomes" id="UP000053732">
    <property type="component" value="Unassembled WGS sequence"/>
</dbReference>
<gene>
    <name evidence="1" type="ORF">PCAMFM013_S011g000193</name>
</gene>
<reference evidence="1 2" key="1">
    <citation type="journal article" date="2014" name="Nat. Commun.">
        <title>Multiple recent horizontal transfers of a large genomic region in cheese making fungi.</title>
        <authorList>
            <person name="Cheeseman K."/>
            <person name="Ropars J."/>
            <person name="Renault P."/>
            <person name="Dupont J."/>
            <person name="Gouzy J."/>
            <person name="Branca A."/>
            <person name="Abraham A.L."/>
            <person name="Ceppi M."/>
            <person name="Conseiller E."/>
            <person name="Debuchy R."/>
            <person name="Malagnac F."/>
            <person name="Goarin A."/>
            <person name="Silar P."/>
            <person name="Lacoste S."/>
            <person name="Sallet E."/>
            <person name="Bensimon A."/>
            <person name="Giraud T."/>
            <person name="Brygoo Y."/>
        </authorList>
    </citation>
    <scope>NUCLEOTIDE SEQUENCE [LARGE SCALE GENOMIC DNA]</scope>
    <source>
        <strain evidence="2">FM 013</strain>
    </source>
</reference>
<keyword evidence="2" id="KW-1185">Reference proteome</keyword>
<evidence type="ECO:0000313" key="1">
    <source>
        <dbReference type="EMBL" id="CRL24199.1"/>
    </source>
</evidence>
<accession>A0A0G4PD73</accession>
<proteinExistence type="predicted"/>
<protein>
    <submittedName>
        <fullName evidence="1">Str. FM013</fullName>
    </submittedName>
</protein>
<dbReference type="AlphaFoldDB" id="A0A0G4PD73"/>
<name>A0A0G4PD73_PENC3</name>
<sequence>MSALVLPTVAIGPPPLPPPKQAAYKIGQEREDLMQYRLPPKPKRVRYKHPKFGKPARGEDLAKAIWRYLRRKDES</sequence>
<dbReference type="EMBL" id="HG793144">
    <property type="protein sequence ID" value="CRL24199.1"/>
    <property type="molecule type" value="Genomic_DNA"/>
</dbReference>
<evidence type="ECO:0000313" key="2">
    <source>
        <dbReference type="Proteomes" id="UP000053732"/>
    </source>
</evidence>